<feature type="region of interest" description="Disordered" evidence="1">
    <location>
        <begin position="1"/>
        <end position="52"/>
    </location>
</feature>
<gene>
    <name evidence="2" type="ORF">Plil01_001377600</name>
</gene>
<protein>
    <submittedName>
        <fullName evidence="2">Unnamed protein product</fullName>
    </submittedName>
</protein>
<evidence type="ECO:0000256" key="1">
    <source>
        <dbReference type="SAM" id="MobiDB-lite"/>
    </source>
</evidence>
<dbReference type="EMBL" id="BSXW01000963">
    <property type="protein sequence ID" value="GMF32175.1"/>
    <property type="molecule type" value="Genomic_DNA"/>
</dbReference>
<dbReference type="OrthoDB" id="125591at2759"/>
<feature type="compositionally biased region" description="Basic and acidic residues" evidence="1">
    <location>
        <begin position="81"/>
        <end position="90"/>
    </location>
</feature>
<name>A0A9W6X5W5_9STRA</name>
<reference evidence="2" key="1">
    <citation type="submission" date="2023-04" db="EMBL/GenBank/DDBJ databases">
        <title>Phytophthora lilii NBRC 32176.</title>
        <authorList>
            <person name="Ichikawa N."/>
            <person name="Sato H."/>
            <person name="Tonouchi N."/>
        </authorList>
    </citation>
    <scope>NUCLEOTIDE SEQUENCE</scope>
    <source>
        <strain evidence="2">NBRC 32176</strain>
    </source>
</reference>
<dbReference type="AlphaFoldDB" id="A0A9W6X5W5"/>
<feature type="compositionally biased region" description="Polar residues" evidence="1">
    <location>
        <begin position="1"/>
        <end position="10"/>
    </location>
</feature>
<comment type="caution">
    <text evidence="2">The sequence shown here is derived from an EMBL/GenBank/DDBJ whole genome shotgun (WGS) entry which is preliminary data.</text>
</comment>
<keyword evidence="3" id="KW-1185">Reference proteome</keyword>
<sequence>MVKTSTNAKGSTPARPFEPVDDRGHGSGVDEDDEVEMKMEPAEEEAEDGEVDELSVVVGKSGTPRPVARRLDADLKEVASARALAPDERPVTSNRPPVNGDTPSAYRALGQIGRSMTATSAWVSMFSPKEVGGGKWIMLEKELICRIDSSSVSKLAEQTKRLLEAMGFECTALPSKVEFGDVSAELTMWKRKLKDTFGIRGLVTVMKLGEADPRNISLPDTPKKAKSNTQVHGDQEGSVWDVGCIAILHGFAHGYSEEEPCESSKHR</sequence>
<dbReference type="Proteomes" id="UP001165083">
    <property type="component" value="Unassembled WGS sequence"/>
</dbReference>
<organism evidence="2 3">
    <name type="scientific">Phytophthora lilii</name>
    <dbReference type="NCBI Taxonomy" id="2077276"/>
    <lineage>
        <taxon>Eukaryota</taxon>
        <taxon>Sar</taxon>
        <taxon>Stramenopiles</taxon>
        <taxon>Oomycota</taxon>
        <taxon>Peronosporomycetes</taxon>
        <taxon>Peronosporales</taxon>
        <taxon>Peronosporaceae</taxon>
        <taxon>Phytophthora</taxon>
    </lineage>
</organism>
<evidence type="ECO:0000313" key="2">
    <source>
        <dbReference type="EMBL" id="GMF32175.1"/>
    </source>
</evidence>
<evidence type="ECO:0000313" key="3">
    <source>
        <dbReference type="Proteomes" id="UP001165083"/>
    </source>
</evidence>
<feature type="compositionally biased region" description="Acidic residues" evidence="1">
    <location>
        <begin position="42"/>
        <end position="52"/>
    </location>
</feature>
<proteinExistence type="predicted"/>
<feature type="region of interest" description="Disordered" evidence="1">
    <location>
        <begin position="81"/>
        <end position="103"/>
    </location>
</feature>
<accession>A0A9W6X5W5</accession>
<feature type="region of interest" description="Disordered" evidence="1">
    <location>
        <begin position="214"/>
        <end position="234"/>
    </location>
</feature>